<dbReference type="RefSeq" id="WP_013387518.1">
    <property type="nucleotide sequence ID" value="NC_014632.1"/>
</dbReference>
<dbReference type="Proteomes" id="UP000006875">
    <property type="component" value="Chromosome"/>
</dbReference>
<dbReference type="EMBL" id="CP002281">
    <property type="protein sequence ID" value="ADO82850.1"/>
    <property type="molecule type" value="Genomic_DNA"/>
</dbReference>
<dbReference type="eggNOG" id="COG0695">
    <property type="taxonomic scope" value="Bacteria"/>
</dbReference>
<dbReference type="KEGG" id="ipo:Ilyop_1069"/>
<dbReference type="Gene3D" id="3.40.30.10">
    <property type="entry name" value="Glutaredoxin"/>
    <property type="match status" value="1"/>
</dbReference>
<evidence type="ECO:0000313" key="2">
    <source>
        <dbReference type="Proteomes" id="UP000006875"/>
    </source>
</evidence>
<evidence type="ECO:0000313" key="1">
    <source>
        <dbReference type="EMBL" id="ADO82850.1"/>
    </source>
</evidence>
<organism evidence="1 2">
    <name type="scientific">Ilyobacter polytropus (strain ATCC 51220 / DSM 2926 / LMG 16218 / CuHBu1)</name>
    <dbReference type="NCBI Taxonomy" id="572544"/>
    <lineage>
        <taxon>Bacteria</taxon>
        <taxon>Fusobacteriati</taxon>
        <taxon>Fusobacteriota</taxon>
        <taxon>Fusobacteriia</taxon>
        <taxon>Fusobacteriales</taxon>
        <taxon>Fusobacteriaceae</taxon>
        <taxon>Ilyobacter</taxon>
    </lineage>
</organism>
<reference evidence="1 2" key="1">
    <citation type="journal article" date="2010" name="Stand. Genomic Sci.">
        <title>Complete genome sequence of Ilyobacter polytropus type strain (CuHbu1).</title>
        <authorList>
            <person name="Sikorski J."/>
            <person name="Chertkov O."/>
            <person name="Lapidus A."/>
            <person name="Nolan M."/>
            <person name="Lucas S."/>
            <person name="Del Rio T.G."/>
            <person name="Tice H."/>
            <person name="Cheng J.F."/>
            <person name="Tapia R."/>
            <person name="Han C."/>
            <person name="Goodwin L."/>
            <person name="Pitluck S."/>
            <person name="Liolios K."/>
            <person name="Ivanova N."/>
            <person name="Mavromatis K."/>
            <person name="Mikhailova N."/>
            <person name="Pati A."/>
            <person name="Chen A."/>
            <person name="Palaniappan K."/>
            <person name="Land M."/>
            <person name="Hauser L."/>
            <person name="Chang Y.J."/>
            <person name="Jeffries C.D."/>
            <person name="Brambilla E."/>
            <person name="Yasawong M."/>
            <person name="Rohde M."/>
            <person name="Pukall R."/>
            <person name="Spring S."/>
            <person name="Goker M."/>
            <person name="Woyke T."/>
            <person name="Bristow J."/>
            <person name="Eisen J.A."/>
            <person name="Markowitz V."/>
            <person name="Hugenholtz P."/>
            <person name="Kyrpides N.C."/>
            <person name="Klenk H.P."/>
        </authorList>
    </citation>
    <scope>NUCLEOTIDE SEQUENCE [LARGE SCALE GENOMIC DNA]</scope>
    <source>
        <strain evidence="2">ATCC 51220 / DSM 2926 / LMG 16218 / CuHBu1</strain>
    </source>
</reference>
<keyword evidence="2" id="KW-1185">Reference proteome</keyword>
<dbReference type="AlphaFoldDB" id="E3H7F4"/>
<proteinExistence type="predicted"/>
<dbReference type="OrthoDB" id="9795531at2"/>
<accession>E3H7F4</accession>
<dbReference type="HOGENOM" id="CLU_2806261_0_0_0"/>
<dbReference type="InterPro" id="IPR036249">
    <property type="entry name" value="Thioredoxin-like_sf"/>
</dbReference>
<sequence>MIKVYGKAGCSRCEELKGLLEGKKTEFQYIEDTNELRRVAIKAKIMMAPIVEYDGGLYTMEEFLKKSGL</sequence>
<dbReference type="SUPFAM" id="SSF52833">
    <property type="entry name" value="Thioredoxin-like"/>
    <property type="match status" value="1"/>
</dbReference>
<dbReference type="STRING" id="572544.Ilyop_1069"/>
<protein>
    <submittedName>
        <fullName evidence="1">Glutaredoxin</fullName>
    </submittedName>
</protein>
<name>E3H7F4_ILYPC</name>
<gene>
    <name evidence="1" type="ordered locus">Ilyop_1069</name>
</gene>